<dbReference type="EMBL" id="QMQX01000012">
    <property type="protein sequence ID" value="RLE53383.1"/>
    <property type="molecule type" value="Genomic_DNA"/>
</dbReference>
<dbReference type="Proteomes" id="UP000272051">
    <property type="component" value="Unassembled WGS sequence"/>
</dbReference>
<protein>
    <submittedName>
        <fullName evidence="1">Antitoxin</fullName>
    </submittedName>
</protein>
<name>A0A497F167_9CREN</name>
<dbReference type="PANTHER" id="PTHR42244">
    <property type="entry name" value="ANTITOXIN VAPB3-RELATED"/>
    <property type="match status" value="1"/>
</dbReference>
<reference evidence="1 2" key="1">
    <citation type="submission" date="2018-06" db="EMBL/GenBank/DDBJ databases">
        <title>Extensive metabolic versatility and redundancy in microbially diverse, dynamic hydrothermal sediments.</title>
        <authorList>
            <person name="Dombrowski N."/>
            <person name="Teske A."/>
            <person name="Baker B.J."/>
        </authorList>
    </citation>
    <scope>NUCLEOTIDE SEQUENCE [LARGE SCALE GENOMIC DNA]</scope>
    <source>
        <strain evidence="1">B34_G17</strain>
    </source>
</reference>
<dbReference type="InterPro" id="IPR039709">
    <property type="entry name" value="VapB3-like"/>
</dbReference>
<gene>
    <name evidence="1" type="ORF">DRJ33_01165</name>
</gene>
<dbReference type="PANTHER" id="PTHR42244:SF2">
    <property type="entry name" value="ANTITOXIN VAPB3-RELATED"/>
    <property type="match status" value="1"/>
</dbReference>
<evidence type="ECO:0000313" key="1">
    <source>
        <dbReference type="EMBL" id="RLE53383.1"/>
    </source>
</evidence>
<comment type="caution">
    <text evidence="1">The sequence shown here is derived from an EMBL/GenBank/DDBJ whole genome shotgun (WGS) entry which is preliminary data.</text>
</comment>
<accession>A0A497F167</accession>
<sequence>MSTIVAIRVPKQLKEALEELGIDYSREVKEFLEKRVREERLKRSIEKLEEFKRGLGKIDGNLAARFIREVRESR</sequence>
<evidence type="ECO:0000313" key="2">
    <source>
        <dbReference type="Proteomes" id="UP000272051"/>
    </source>
</evidence>
<proteinExistence type="predicted"/>
<dbReference type="AlphaFoldDB" id="A0A497F167"/>
<organism evidence="1 2">
    <name type="scientific">Thermoproteota archaeon</name>
    <dbReference type="NCBI Taxonomy" id="2056631"/>
    <lineage>
        <taxon>Archaea</taxon>
        <taxon>Thermoproteota</taxon>
    </lineage>
</organism>